<dbReference type="OrthoDB" id="9803907at2"/>
<evidence type="ECO:0000313" key="7">
    <source>
        <dbReference type="Proteomes" id="UP000194020"/>
    </source>
</evidence>
<dbReference type="PANTHER" id="PTHR43585:SF2">
    <property type="entry name" value="ATP-GRASP ENZYME FSQD"/>
    <property type="match status" value="1"/>
</dbReference>
<dbReference type="InterPro" id="IPR011226">
    <property type="entry name" value="ATP-grasp_fam"/>
</dbReference>
<name>A0A1X3RNC7_9GAMM</name>
<dbReference type="AlphaFoldDB" id="A0A1X3RNC7"/>
<evidence type="ECO:0000259" key="5">
    <source>
        <dbReference type="PROSITE" id="PS50975"/>
    </source>
</evidence>
<evidence type="ECO:0000313" key="6">
    <source>
        <dbReference type="EMBL" id="OSN03249.1"/>
    </source>
</evidence>
<dbReference type="Proteomes" id="UP000194020">
    <property type="component" value="Unassembled WGS sequence"/>
</dbReference>
<keyword evidence="2 4" id="KW-0547">Nucleotide-binding</keyword>
<keyword evidence="1" id="KW-0436">Ligase</keyword>
<accession>A0A1X3RNC7</accession>
<evidence type="ECO:0000256" key="4">
    <source>
        <dbReference type="PROSITE-ProRule" id="PRU00409"/>
    </source>
</evidence>
<evidence type="ECO:0000256" key="1">
    <source>
        <dbReference type="ARBA" id="ARBA00022598"/>
    </source>
</evidence>
<proteinExistence type="predicted"/>
<dbReference type="EMBL" id="LUTP01000062">
    <property type="protein sequence ID" value="OSN03249.1"/>
    <property type="molecule type" value="Genomic_DNA"/>
</dbReference>
<feature type="domain" description="ATP-grasp" evidence="5">
    <location>
        <begin position="121"/>
        <end position="316"/>
    </location>
</feature>
<dbReference type="Pfam" id="PF15632">
    <property type="entry name" value="ATPgrasp_Ter"/>
    <property type="match status" value="1"/>
</dbReference>
<dbReference type="PROSITE" id="PS50975">
    <property type="entry name" value="ATP_GRASP"/>
    <property type="match status" value="1"/>
</dbReference>
<dbReference type="PIRSF" id="PIRSF029120">
    <property type="entry name" value="UCP029120"/>
    <property type="match status" value="1"/>
</dbReference>
<comment type="caution">
    <text evidence="6">The sequence shown here is derived from an EMBL/GenBank/DDBJ whole genome shotgun (WGS) entry which is preliminary data.</text>
</comment>
<dbReference type="InterPro" id="IPR011761">
    <property type="entry name" value="ATP-grasp"/>
</dbReference>
<dbReference type="Gene3D" id="3.30.470.20">
    <property type="entry name" value="ATP-grasp fold, B domain"/>
    <property type="match status" value="1"/>
</dbReference>
<organism evidence="6 7">
    <name type="scientific">Lonsdalea iberica</name>
    <dbReference type="NCBI Taxonomy" id="1082703"/>
    <lineage>
        <taxon>Bacteria</taxon>
        <taxon>Pseudomonadati</taxon>
        <taxon>Pseudomonadota</taxon>
        <taxon>Gammaproteobacteria</taxon>
        <taxon>Enterobacterales</taxon>
        <taxon>Pectobacteriaceae</taxon>
        <taxon>Lonsdalea</taxon>
    </lineage>
</organism>
<dbReference type="PANTHER" id="PTHR43585">
    <property type="entry name" value="FUMIPYRROLE BIOSYNTHESIS PROTEIN C"/>
    <property type="match status" value="1"/>
</dbReference>
<dbReference type="GO" id="GO:0005524">
    <property type="term" value="F:ATP binding"/>
    <property type="evidence" value="ECO:0007669"/>
    <property type="project" value="UniProtKB-UniRule"/>
</dbReference>
<keyword evidence="3 4" id="KW-0067">ATP-binding</keyword>
<protein>
    <submittedName>
        <fullName evidence="6">Carbamoyl-phosphate synthase large chain</fullName>
    </submittedName>
</protein>
<reference evidence="6 7" key="1">
    <citation type="submission" date="2016-02" db="EMBL/GenBank/DDBJ databases">
        <title>Species-wide whole genome sequencing reveals diversity, host range in Lonsdalea quercina.</title>
        <authorList>
            <person name="Li Y."/>
        </authorList>
    </citation>
    <scope>NUCLEOTIDE SEQUENCE [LARGE SCALE GENOMIC DNA]</scope>
    <source>
        <strain evidence="6 7">LMG 26264</strain>
    </source>
</reference>
<dbReference type="InterPro" id="IPR052032">
    <property type="entry name" value="ATP-dep_AA_Ligase"/>
</dbReference>
<sequence>MGRIIWFMEGLSPQRDLILGIQTFFKNTQEVVTIIASHRHHRNEILSLADIALIEPSEDEQRLDFIITTVNQYGVQVIHTGSHSLWFEAHRQEIESLGVSLTTGATSAAMLMLADDKVEFAQAMEHHGLQVVPSLRIESADALRDEVERNRHSNGAKSLLCVKPVTGIYGLGFWRLDDTAAPMSALTCPNSRKVHPEIYLHALEQQKYFEPLVLMPYLPGPEHSVDMLVEKGNVIAAVARRKEGALQYLEQSGPAYELGKKCAQIMQADGLVNVQTRNNDEGDPVLLEINMRPSGGIGYTRHSGVNLPALFALRQFGLIDEPQAKCLATESFAPAVVRSMTDVIPYNLTLNNLSVGEGGA</sequence>
<evidence type="ECO:0000256" key="2">
    <source>
        <dbReference type="ARBA" id="ARBA00022741"/>
    </source>
</evidence>
<dbReference type="SUPFAM" id="SSF56059">
    <property type="entry name" value="Glutathione synthetase ATP-binding domain-like"/>
    <property type="match status" value="1"/>
</dbReference>
<gene>
    <name evidence="6" type="ORF">AU511_15315</name>
</gene>
<dbReference type="GO" id="GO:0046872">
    <property type="term" value="F:metal ion binding"/>
    <property type="evidence" value="ECO:0007669"/>
    <property type="project" value="InterPro"/>
</dbReference>
<dbReference type="GO" id="GO:0016874">
    <property type="term" value="F:ligase activity"/>
    <property type="evidence" value="ECO:0007669"/>
    <property type="project" value="UniProtKB-KW"/>
</dbReference>
<evidence type="ECO:0000256" key="3">
    <source>
        <dbReference type="ARBA" id="ARBA00022840"/>
    </source>
</evidence>
<dbReference type="RefSeq" id="WP_094110224.1">
    <property type="nucleotide sequence ID" value="NZ_LUTP01000062.1"/>
</dbReference>